<dbReference type="EMBL" id="QGTJ01000006">
    <property type="protein sequence ID" value="PWV61020.1"/>
    <property type="molecule type" value="Genomic_DNA"/>
</dbReference>
<keyword evidence="2" id="KW-1185">Reference proteome</keyword>
<comment type="caution">
    <text evidence="1">The sequence shown here is derived from an EMBL/GenBank/DDBJ whole genome shotgun (WGS) entry which is preliminary data.</text>
</comment>
<reference evidence="1 2" key="1">
    <citation type="submission" date="2018-05" db="EMBL/GenBank/DDBJ databases">
        <title>Genomic Encyclopedia of Type Strains, Phase IV (KMG-IV): sequencing the most valuable type-strain genomes for metagenomic binning, comparative biology and taxonomic classification.</title>
        <authorList>
            <person name="Goeker M."/>
        </authorList>
    </citation>
    <scope>NUCLEOTIDE SEQUENCE [LARGE SCALE GENOMIC DNA]</scope>
    <source>
        <strain evidence="1 2">DSM 23606</strain>
    </source>
</reference>
<sequence>MTLVADHDRVAPGQALYFGLRQRLAPHWHSYWKNPGDAGHRNGTLRYMGGIDSIASTRGADVDRAEPYLRNAVQAVLDGKPVDKPLTRPYGCTVKYAS</sequence>
<accession>A0A317MTQ0</accession>
<gene>
    <name evidence="1" type="ORF">C7443_10634</name>
</gene>
<dbReference type="RefSeq" id="WP_110018700.1">
    <property type="nucleotide sequence ID" value="NZ_QGTJ01000006.1"/>
</dbReference>
<dbReference type="Gene3D" id="3.40.30.10">
    <property type="entry name" value="Glutaredoxin"/>
    <property type="match status" value="1"/>
</dbReference>
<dbReference type="AlphaFoldDB" id="A0A317MTQ0"/>
<evidence type="ECO:0000313" key="2">
    <source>
        <dbReference type="Proteomes" id="UP000246569"/>
    </source>
</evidence>
<organism evidence="1 2">
    <name type="scientific">Plasticicumulans acidivorans</name>
    <dbReference type="NCBI Taxonomy" id="886464"/>
    <lineage>
        <taxon>Bacteria</taxon>
        <taxon>Pseudomonadati</taxon>
        <taxon>Pseudomonadota</taxon>
        <taxon>Gammaproteobacteria</taxon>
        <taxon>Candidatus Competibacteraceae</taxon>
        <taxon>Plasticicumulans</taxon>
    </lineage>
</organism>
<proteinExistence type="predicted"/>
<evidence type="ECO:0008006" key="3">
    <source>
        <dbReference type="Google" id="ProtNLM"/>
    </source>
</evidence>
<name>A0A317MTQ0_9GAMM</name>
<evidence type="ECO:0000313" key="1">
    <source>
        <dbReference type="EMBL" id="PWV61020.1"/>
    </source>
</evidence>
<protein>
    <recommendedName>
        <fullName evidence="3">Thioredoxin-like protein</fullName>
    </recommendedName>
</protein>
<dbReference type="OrthoDB" id="9781543at2"/>
<dbReference type="Proteomes" id="UP000246569">
    <property type="component" value="Unassembled WGS sequence"/>
</dbReference>